<accession>A0AA94HRY1</accession>
<dbReference type="AlphaFoldDB" id="A0AA94HRY1"/>
<evidence type="ECO:0000313" key="2">
    <source>
        <dbReference type="Proteomes" id="UP000182680"/>
    </source>
</evidence>
<proteinExistence type="predicted"/>
<gene>
    <name evidence="1" type="ORF">SAMN02910291_01021</name>
</gene>
<sequence>MHLFLWQHVFFTGGTTDRGLKKTCASPSITVVPEDEVPADAVEPSLAQAPEPGMFAQDIQTYLVIGQRLLFVR</sequence>
<reference evidence="2" key="1">
    <citation type="submission" date="2016-11" db="EMBL/GenBank/DDBJ databases">
        <authorList>
            <person name="Jaros S."/>
            <person name="Januszkiewicz K."/>
            <person name="Wedrychowicz H."/>
        </authorList>
    </citation>
    <scope>NUCLEOTIDE SEQUENCE [LARGE SCALE GENOMIC DNA]</scope>
    <source>
        <strain evidence="2">DSM 7057</strain>
    </source>
</reference>
<dbReference type="EMBL" id="FPIW01000012">
    <property type="protein sequence ID" value="SFW36524.1"/>
    <property type="molecule type" value="Genomic_DNA"/>
</dbReference>
<protein>
    <submittedName>
        <fullName evidence="1">Uncharacterized protein</fullName>
    </submittedName>
</protein>
<dbReference type="Proteomes" id="UP000182680">
    <property type="component" value="Unassembled WGS sequence"/>
</dbReference>
<comment type="caution">
    <text evidence="1">The sequence shown here is derived from an EMBL/GenBank/DDBJ whole genome shotgun (WGS) entry which is preliminary data.</text>
</comment>
<evidence type="ECO:0000313" key="1">
    <source>
        <dbReference type="EMBL" id="SFW36524.1"/>
    </source>
</evidence>
<name>A0AA94HRY1_DESDE</name>
<organism evidence="1 2">
    <name type="scientific">Desulfovibrio desulfuricans</name>
    <dbReference type="NCBI Taxonomy" id="876"/>
    <lineage>
        <taxon>Bacteria</taxon>
        <taxon>Pseudomonadati</taxon>
        <taxon>Thermodesulfobacteriota</taxon>
        <taxon>Desulfovibrionia</taxon>
        <taxon>Desulfovibrionales</taxon>
        <taxon>Desulfovibrionaceae</taxon>
        <taxon>Desulfovibrio</taxon>
    </lineage>
</organism>